<gene>
    <name evidence="1" type="ORF">DB891_10975</name>
</gene>
<reference evidence="1 2" key="1">
    <citation type="submission" date="2018-04" db="EMBL/GenBank/DDBJ databases">
        <title>Flavobacterium sp. nov., isolated from glacier ice.</title>
        <authorList>
            <person name="Liu Q."/>
            <person name="Xin Y.-H."/>
        </authorList>
    </citation>
    <scope>NUCLEOTIDE SEQUENCE [LARGE SCALE GENOMIC DNA]</scope>
    <source>
        <strain evidence="1 2">LB2P30</strain>
    </source>
</reference>
<accession>A0A2U1JU67</accession>
<evidence type="ECO:0008006" key="3">
    <source>
        <dbReference type="Google" id="ProtNLM"/>
    </source>
</evidence>
<protein>
    <recommendedName>
        <fullName evidence="3">Outer membrane protein beta-barrel domain-containing protein</fullName>
    </recommendedName>
</protein>
<dbReference type="AlphaFoldDB" id="A0A2U1JU67"/>
<dbReference type="EMBL" id="QCZH01000011">
    <property type="protein sequence ID" value="PWA08737.1"/>
    <property type="molecule type" value="Genomic_DNA"/>
</dbReference>
<sequence>MLSILISGNLMAQDNNAVVPQKNKWSFLVEPYMMFPSMNGSVGLGDLPDATIDAGSNDIFGNLKMGFMLNAEATTGKWTIGSDVLYMNLAQGVDPRNLINSGEITAKQIGWEVSGLYCVTPWLELGIGGLLNSINSGVDLNVNVIGGGTTTKSKSMTETWFDPMLIARVKSKPGEKFIYQFRGEIGGFGVGSDLAWQIQTYAGYQFSKLFQITGGYRIISLDYETGTGQNRFMYNVDTSGPVLRFGFNF</sequence>
<evidence type="ECO:0000313" key="1">
    <source>
        <dbReference type="EMBL" id="PWA08737.1"/>
    </source>
</evidence>
<organism evidence="1 2">
    <name type="scientific">Flavobacterium laiguense</name>
    <dbReference type="NCBI Taxonomy" id="2169409"/>
    <lineage>
        <taxon>Bacteria</taxon>
        <taxon>Pseudomonadati</taxon>
        <taxon>Bacteroidota</taxon>
        <taxon>Flavobacteriia</taxon>
        <taxon>Flavobacteriales</taxon>
        <taxon>Flavobacteriaceae</taxon>
        <taxon>Flavobacterium</taxon>
    </lineage>
</organism>
<keyword evidence="2" id="KW-1185">Reference proteome</keyword>
<evidence type="ECO:0000313" key="2">
    <source>
        <dbReference type="Proteomes" id="UP000245618"/>
    </source>
</evidence>
<dbReference type="Proteomes" id="UP000245618">
    <property type="component" value="Unassembled WGS sequence"/>
</dbReference>
<proteinExistence type="predicted"/>
<name>A0A2U1JU67_9FLAO</name>
<comment type="caution">
    <text evidence="1">The sequence shown here is derived from an EMBL/GenBank/DDBJ whole genome shotgun (WGS) entry which is preliminary data.</text>
</comment>